<name>A0AAW2GJ87_9HYME</name>
<reference evidence="1 2" key="1">
    <citation type="submission" date="2023-03" db="EMBL/GenBank/DDBJ databases">
        <title>High recombination rates correlate with genetic variation in Cardiocondyla obscurior ants.</title>
        <authorList>
            <person name="Errbii M."/>
        </authorList>
    </citation>
    <scope>NUCLEOTIDE SEQUENCE [LARGE SCALE GENOMIC DNA]</scope>
    <source>
        <strain evidence="1">Alpha-2009</strain>
        <tissue evidence="1">Whole body</tissue>
    </source>
</reference>
<sequence length="69" mass="7804">MDFRYSFLSAFLALPSIITNIYHPLNRNAIVLSPQGRRQVRENLPFVLLARLGTRNRGPEKPGGARGLR</sequence>
<protein>
    <submittedName>
        <fullName evidence="1">Uncharacterized protein</fullName>
    </submittedName>
</protein>
<evidence type="ECO:0000313" key="1">
    <source>
        <dbReference type="EMBL" id="KAL0128053.1"/>
    </source>
</evidence>
<gene>
    <name evidence="1" type="ORF">PUN28_003349</name>
</gene>
<dbReference type="Proteomes" id="UP001430953">
    <property type="component" value="Unassembled WGS sequence"/>
</dbReference>
<dbReference type="AlphaFoldDB" id="A0AAW2GJ87"/>
<accession>A0AAW2GJ87</accession>
<organism evidence="1 2">
    <name type="scientific">Cardiocondyla obscurior</name>
    <dbReference type="NCBI Taxonomy" id="286306"/>
    <lineage>
        <taxon>Eukaryota</taxon>
        <taxon>Metazoa</taxon>
        <taxon>Ecdysozoa</taxon>
        <taxon>Arthropoda</taxon>
        <taxon>Hexapoda</taxon>
        <taxon>Insecta</taxon>
        <taxon>Pterygota</taxon>
        <taxon>Neoptera</taxon>
        <taxon>Endopterygota</taxon>
        <taxon>Hymenoptera</taxon>
        <taxon>Apocrita</taxon>
        <taxon>Aculeata</taxon>
        <taxon>Formicoidea</taxon>
        <taxon>Formicidae</taxon>
        <taxon>Myrmicinae</taxon>
        <taxon>Cardiocondyla</taxon>
    </lineage>
</organism>
<dbReference type="EMBL" id="JADYXP020000003">
    <property type="protein sequence ID" value="KAL0128053.1"/>
    <property type="molecule type" value="Genomic_DNA"/>
</dbReference>
<proteinExistence type="predicted"/>
<evidence type="ECO:0000313" key="2">
    <source>
        <dbReference type="Proteomes" id="UP001430953"/>
    </source>
</evidence>
<keyword evidence="2" id="KW-1185">Reference proteome</keyword>
<comment type="caution">
    <text evidence="1">The sequence shown here is derived from an EMBL/GenBank/DDBJ whole genome shotgun (WGS) entry which is preliminary data.</text>
</comment>